<dbReference type="Proteomes" id="UP001283361">
    <property type="component" value="Unassembled WGS sequence"/>
</dbReference>
<evidence type="ECO:0000313" key="2">
    <source>
        <dbReference type="Proteomes" id="UP001283361"/>
    </source>
</evidence>
<evidence type="ECO:0000313" key="1">
    <source>
        <dbReference type="EMBL" id="KAK3705864.1"/>
    </source>
</evidence>
<protein>
    <submittedName>
        <fullName evidence="1">Uncharacterized protein</fullName>
    </submittedName>
</protein>
<dbReference type="EMBL" id="JAWDGP010007763">
    <property type="protein sequence ID" value="KAK3705864.1"/>
    <property type="molecule type" value="Genomic_DNA"/>
</dbReference>
<name>A0AAE0XSV3_9GAST</name>
<sequence>MSRGETFPHIPAGQWLICELRDDEQRRNMYTYIPAVLLSFFMFSRPTPKGLKNICRPTRGRFLLAVSVINHGSPFPSSNTLICFLHINVTCKKLSFKDSRDSLSTVKDEGSLKYFIFINISDSKIPEIRYLQ</sequence>
<dbReference type="AlphaFoldDB" id="A0AAE0XSV3"/>
<organism evidence="1 2">
    <name type="scientific">Elysia crispata</name>
    <name type="common">lettuce slug</name>
    <dbReference type="NCBI Taxonomy" id="231223"/>
    <lineage>
        <taxon>Eukaryota</taxon>
        <taxon>Metazoa</taxon>
        <taxon>Spiralia</taxon>
        <taxon>Lophotrochozoa</taxon>
        <taxon>Mollusca</taxon>
        <taxon>Gastropoda</taxon>
        <taxon>Heterobranchia</taxon>
        <taxon>Euthyneura</taxon>
        <taxon>Panpulmonata</taxon>
        <taxon>Sacoglossa</taxon>
        <taxon>Placobranchoidea</taxon>
        <taxon>Plakobranchidae</taxon>
        <taxon>Elysia</taxon>
    </lineage>
</organism>
<accession>A0AAE0XSV3</accession>
<gene>
    <name evidence="1" type="ORF">RRG08_058945</name>
</gene>
<reference evidence="1" key="1">
    <citation type="journal article" date="2023" name="G3 (Bethesda)">
        <title>A reference genome for the long-term kleptoplast-retaining sea slug Elysia crispata morphotype clarki.</title>
        <authorList>
            <person name="Eastman K.E."/>
            <person name="Pendleton A.L."/>
            <person name="Shaikh M.A."/>
            <person name="Suttiyut T."/>
            <person name="Ogas R."/>
            <person name="Tomko P."/>
            <person name="Gavelis G."/>
            <person name="Widhalm J.R."/>
            <person name="Wisecaver J.H."/>
        </authorList>
    </citation>
    <scope>NUCLEOTIDE SEQUENCE</scope>
    <source>
        <strain evidence="1">ECLA1</strain>
    </source>
</reference>
<keyword evidence="2" id="KW-1185">Reference proteome</keyword>
<proteinExistence type="predicted"/>
<comment type="caution">
    <text evidence="1">The sequence shown here is derived from an EMBL/GenBank/DDBJ whole genome shotgun (WGS) entry which is preliminary data.</text>
</comment>